<evidence type="ECO:0000259" key="1">
    <source>
        <dbReference type="Pfam" id="PF01548"/>
    </source>
</evidence>
<dbReference type="InterPro" id="IPR003346">
    <property type="entry name" value="Transposase_20"/>
</dbReference>
<protein>
    <submittedName>
        <fullName evidence="3">IS110 family transposase</fullName>
    </submittedName>
</protein>
<dbReference type="PANTHER" id="PTHR33055">
    <property type="entry name" value="TRANSPOSASE FOR INSERTION SEQUENCE ELEMENT IS1111A"/>
    <property type="match status" value="1"/>
</dbReference>
<evidence type="ECO:0000313" key="4">
    <source>
        <dbReference type="Proteomes" id="UP001499938"/>
    </source>
</evidence>
<dbReference type="Pfam" id="PF01548">
    <property type="entry name" value="DEDD_Tnp_IS110"/>
    <property type="match status" value="1"/>
</dbReference>
<dbReference type="PANTHER" id="PTHR33055:SF3">
    <property type="entry name" value="PUTATIVE TRANSPOSASE FOR IS117-RELATED"/>
    <property type="match status" value="1"/>
</dbReference>
<dbReference type="InterPro" id="IPR002525">
    <property type="entry name" value="Transp_IS110-like_N"/>
</dbReference>
<dbReference type="EMBL" id="BAAAPO010000015">
    <property type="protein sequence ID" value="GAA1785156.1"/>
    <property type="molecule type" value="Genomic_DNA"/>
</dbReference>
<dbReference type="NCBIfam" id="NF033542">
    <property type="entry name" value="transpos_IS110"/>
    <property type="match status" value="1"/>
</dbReference>
<accession>A0ABN2LDN4</accession>
<dbReference type="InterPro" id="IPR047650">
    <property type="entry name" value="Transpos_IS110"/>
</dbReference>
<keyword evidence="4" id="KW-1185">Reference proteome</keyword>
<organism evidence="3 4">
    <name type="scientific">Nostocoides veronense</name>
    <dbReference type="NCBI Taxonomy" id="330836"/>
    <lineage>
        <taxon>Bacteria</taxon>
        <taxon>Bacillati</taxon>
        <taxon>Actinomycetota</taxon>
        <taxon>Actinomycetes</taxon>
        <taxon>Micrococcales</taxon>
        <taxon>Intrasporangiaceae</taxon>
        <taxon>Nostocoides</taxon>
    </lineage>
</organism>
<comment type="caution">
    <text evidence="3">The sequence shown here is derived from an EMBL/GenBank/DDBJ whole genome shotgun (WGS) entry which is preliminary data.</text>
</comment>
<reference evidence="3 4" key="1">
    <citation type="journal article" date="2019" name="Int. J. Syst. Evol. Microbiol.">
        <title>The Global Catalogue of Microorganisms (GCM) 10K type strain sequencing project: providing services to taxonomists for standard genome sequencing and annotation.</title>
        <authorList>
            <consortium name="The Broad Institute Genomics Platform"/>
            <consortium name="The Broad Institute Genome Sequencing Center for Infectious Disease"/>
            <person name="Wu L."/>
            <person name="Ma J."/>
        </authorList>
    </citation>
    <scope>NUCLEOTIDE SEQUENCE [LARGE SCALE GENOMIC DNA]</scope>
    <source>
        <strain evidence="3 4">JCM 15592</strain>
    </source>
</reference>
<name>A0ABN2LDN4_9MICO</name>
<feature type="domain" description="Transposase IS110-like N-terminal" evidence="1">
    <location>
        <begin position="2"/>
        <end position="145"/>
    </location>
</feature>
<dbReference type="Pfam" id="PF02371">
    <property type="entry name" value="Transposase_20"/>
    <property type="match status" value="1"/>
</dbReference>
<feature type="domain" description="Transposase IS116/IS110/IS902 C-terminal" evidence="2">
    <location>
        <begin position="220"/>
        <end position="291"/>
    </location>
</feature>
<gene>
    <name evidence="3" type="ORF">GCM10009811_07850</name>
</gene>
<sequence>MGLDVHARSVVAAALDGATGQVWQARFGGPHEVDPLLAWLGELPGPVATVYESGPTGFGLYRALTAAGVTASVAASSKLLRAPGDRVKTDRRDALLLARMLHLGEVTQVVVPSVAVEDARELVRAREDVRGVLQAGRQRLSKMLLRQGLLYPGATTWTVAHDLWLRQQWREFQRSGGPGLAAAFEDAYTGMMQAKQRRDALDVRIRQAALEGEFSDLVTRLCCLRGIDLITGLALVVEIGDWDRLTGARIGSYLGLVPSEYSSGASRAQGGITKTGNSHARRLLVEAAWHHKKPYRPGPALQARWAKAPGPVVARADQANRRLNGRWAAFEARKKKRTTAVVAVARELAGHAWALAVMD</sequence>
<evidence type="ECO:0000259" key="2">
    <source>
        <dbReference type="Pfam" id="PF02371"/>
    </source>
</evidence>
<evidence type="ECO:0000313" key="3">
    <source>
        <dbReference type="EMBL" id="GAA1785156.1"/>
    </source>
</evidence>
<proteinExistence type="predicted"/>
<dbReference type="Proteomes" id="UP001499938">
    <property type="component" value="Unassembled WGS sequence"/>
</dbReference>
<dbReference type="RefSeq" id="WP_344081634.1">
    <property type="nucleotide sequence ID" value="NZ_BAAAPO010000015.1"/>
</dbReference>